<evidence type="ECO:0000256" key="6">
    <source>
        <dbReference type="ARBA" id="ARBA00022989"/>
    </source>
</evidence>
<dbReference type="Proteomes" id="UP001652626">
    <property type="component" value="Chromosome 4"/>
</dbReference>
<keyword evidence="15" id="KW-1185">Reference proteome</keyword>
<evidence type="ECO:0000259" key="14">
    <source>
        <dbReference type="Pfam" id="PF18372"/>
    </source>
</evidence>
<keyword evidence="8 12" id="KW-0472">Membrane</keyword>
<dbReference type="GO" id="GO:0007160">
    <property type="term" value="P:cell-matrix adhesion"/>
    <property type="evidence" value="ECO:0007669"/>
    <property type="project" value="TreeGrafter"/>
</dbReference>
<keyword evidence="5" id="KW-0677">Repeat</keyword>
<evidence type="ECO:0000256" key="2">
    <source>
        <dbReference type="ARBA" id="ARBA00007449"/>
    </source>
</evidence>
<evidence type="ECO:0000256" key="12">
    <source>
        <dbReference type="SAM" id="Phobius"/>
    </source>
</evidence>
<protein>
    <submittedName>
        <fullName evidence="16">Integrin beta pat-3-like</fullName>
    </submittedName>
</protein>
<keyword evidence="10" id="KW-0325">Glycoprotein</keyword>
<evidence type="ECO:0000256" key="8">
    <source>
        <dbReference type="ARBA" id="ARBA00023136"/>
    </source>
</evidence>
<dbReference type="InterPro" id="IPR040622">
    <property type="entry name" value="EGF_integrin_1"/>
</dbReference>
<dbReference type="RefSeq" id="XP_026487397.1">
    <property type="nucleotide sequence ID" value="XM_026631612.2"/>
</dbReference>
<gene>
    <name evidence="16" type="primary">LOC113394338</name>
</gene>
<accession>A0A8B8HSD3</accession>
<feature type="domain" description="Integrin beta epidermal growth factor-like" evidence="14">
    <location>
        <begin position="185"/>
        <end position="213"/>
    </location>
</feature>
<evidence type="ECO:0000256" key="5">
    <source>
        <dbReference type="ARBA" id="ARBA00022737"/>
    </source>
</evidence>
<keyword evidence="13" id="KW-0732">Signal</keyword>
<evidence type="ECO:0000256" key="9">
    <source>
        <dbReference type="ARBA" id="ARBA00023157"/>
    </source>
</evidence>
<evidence type="ECO:0000256" key="7">
    <source>
        <dbReference type="ARBA" id="ARBA00023037"/>
    </source>
</evidence>
<keyword evidence="4 12" id="KW-0812">Transmembrane</keyword>
<keyword evidence="3" id="KW-0245">EGF-like domain</keyword>
<reference evidence="16" key="1">
    <citation type="submission" date="2025-08" db="UniProtKB">
        <authorList>
            <consortium name="RefSeq"/>
        </authorList>
    </citation>
    <scope>IDENTIFICATION</scope>
    <source>
        <tissue evidence="16">Whole body</tissue>
    </source>
</reference>
<evidence type="ECO:0000256" key="3">
    <source>
        <dbReference type="ARBA" id="ARBA00022536"/>
    </source>
</evidence>
<dbReference type="GO" id="GO:0007229">
    <property type="term" value="P:integrin-mediated signaling pathway"/>
    <property type="evidence" value="ECO:0007669"/>
    <property type="project" value="UniProtKB-KW"/>
</dbReference>
<dbReference type="OrthoDB" id="410592at2759"/>
<evidence type="ECO:0000256" key="1">
    <source>
        <dbReference type="ARBA" id="ARBA00004479"/>
    </source>
</evidence>
<feature type="transmembrane region" description="Helical" evidence="12">
    <location>
        <begin position="367"/>
        <end position="391"/>
    </location>
</feature>
<dbReference type="GO" id="GO:0008305">
    <property type="term" value="C:integrin complex"/>
    <property type="evidence" value="ECO:0007669"/>
    <property type="project" value="TreeGrafter"/>
</dbReference>
<evidence type="ECO:0000256" key="13">
    <source>
        <dbReference type="SAM" id="SignalP"/>
    </source>
</evidence>
<keyword evidence="9" id="KW-1015">Disulfide bond</keyword>
<comment type="subcellular location">
    <subcellularLocation>
        <location evidence="1">Membrane</location>
        <topology evidence="1">Single-pass type I membrane protein</topology>
    </subcellularLocation>
</comment>
<dbReference type="GO" id="GO:0005178">
    <property type="term" value="F:integrin binding"/>
    <property type="evidence" value="ECO:0007669"/>
    <property type="project" value="TreeGrafter"/>
</dbReference>
<feature type="region of interest" description="Disordered" evidence="11">
    <location>
        <begin position="416"/>
        <end position="435"/>
    </location>
</feature>
<comment type="similarity">
    <text evidence="2">Belongs to the integrin beta chain family.</text>
</comment>
<evidence type="ECO:0000256" key="10">
    <source>
        <dbReference type="ARBA" id="ARBA00023180"/>
    </source>
</evidence>
<evidence type="ECO:0000313" key="15">
    <source>
        <dbReference type="Proteomes" id="UP001652626"/>
    </source>
</evidence>
<dbReference type="GO" id="GO:0016477">
    <property type="term" value="P:cell migration"/>
    <property type="evidence" value="ECO:0007669"/>
    <property type="project" value="TreeGrafter"/>
</dbReference>
<keyword evidence="6 12" id="KW-1133">Transmembrane helix</keyword>
<dbReference type="GO" id="GO:0005925">
    <property type="term" value="C:focal adhesion"/>
    <property type="evidence" value="ECO:0007669"/>
    <property type="project" value="TreeGrafter"/>
</dbReference>
<evidence type="ECO:0000256" key="11">
    <source>
        <dbReference type="SAM" id="MobiDB-lite"/>
    </source>
</evidence>
<dbReference type="AlphaFoldDB" id="A0A8B8HSD3"/>
<name>A0A8B8HSD3_VANTA</name>
<dbReference type="GO" id="GO:0033627">
    <property type="term" value="P:cell adhesion mediated by integrin"/>
    <property type="evidence" value="ECO:0007669"/>
    <property type="project" value="TreeGrafter"/>
</dbReference>
<evidence type="ECO:0000256" key="4">
    <source>
        <dbReference type="ARBA" id="ARBA00022692"/>
    </source>
</evidence>
<dbReference type="GO" id="GO:0009986">
    <property type="term" value="C:cell surface"/>
    <property type="evidence" value="ECO:0007669"/>
    <property type="project" value="TreeGrafter"/>
</dbReference>
<dbReference type="Gene3D" id="1.20.5.630">
    <property type="entry name" value="Integrin beta subunit, cytoplasmic domain"/>
    <property type="match status" value="1"/>
</dbReference>
<sequence length="435" mass="48929">MAAVRFSVLVLLLVQQVFAVYRDCSDFDSLKNCNECIRCGGHWCNDPNEEQRCTTMRYDNWCTGKQEKLKFLTNVDEDGTFVQPKYRVRTLTIGMDDRFDISYPSKSKEPKVEIVVNTTQTSNFQVSNKTSCYDSTCTTTIKANPETNFCAANGGISEYFHVKLSVEGIKEEVVTKFHVPCACACSAKVEERSPVCNGRGSLSCGVCTCNEGWKGAFCETPICEVKRGDVPCTDSSRDNIECSGNGVCGPCDKCECFTDREGSRYFDKDNYCADICMTINDCDDCFLNPIPGRCQTCHFALFRQNYNETLMTQKDDFNRHVWVRCNGSIDECYYEYAAMRDEYDETFFMVTKSCDPVQERRAGAVSLTLPIVLGVIALVVAAAATVGYMMWKNRPPPVPMADPMYQNIDAEDCTGENPLYKPPTSSFKNPTYGKW</sequence>
<dbReference type="GO" id="GO:0098609">
    <property type="term" value="P:cell-cell adhesion"/>
    <property type="evidence" value="ECO:0007669"/>
    <property type="project" value="TreeGrafter"/>
</dbReference>
<dbReference type="Gene3D" id="2.60.40.1510">
    <property type="entry name" value="ntegrin, alpha v. Chain A, domain 3"/>
    <property type="match status" value="1"/>
</dbReference>
<dbReference type="PANTHER" id="PTHR10082:SF60">
    <property type="entry name" value="INTEGRIN BETA-PS"/>
    <property type="match status" value="1"/>
</dbReference>
<evidence type="ECO:0000313" key="16">
    <source>
        <dbReference type="RefSeq" id="XP_026487397.1"/>
    </source>
</evidence>
<keyword evidence="7" id="KW-0401">Integrin</keyword>
<organism evidence="15 16">
    <name type="scientific">Vanessa tameamea</name>
    <name type="common">Kamehameha butterfly</name>
    <dbReference type="NCBI Taxonomy" id="334116"/>
    <lineage>
        <taxon>Eukaryota</taxon>
        <taxon>Metazoa</taxon>
        <taxon>Ecdysozoa</taxon>
        <taxon>Arthropoda</taxon>
        <taxon>Hexapoda</taxon>
        <taxon>Insecta</taxon>
        <taxon>Pterygota</taxon>
        <taxon>Neoptera</taxon>
        <taxon>Endopterygota</taxon>
        <taxon>Lepidoptera</taxon>
        <taxon>Glossata</taxon>
        <taxon>Ditrysia</taxon>
        <taxon>Papilionoidea</taxon>
        <taxon>Nymphalidae</taxon>
        <taxon>Nymphalinae</taxon>
        <taxon>Vanessa</taxon>
    </lineage>
</organism>
<dbReference type="PANTHER" id="PTHR10082">
    <property type="entry name" value="INTEGRIN BETA SUBUNIT"/>
    <property type="match status" value="1"/>
</dbReference>
<proteinExistence type="inferred from homology"/>
<dbReference type="OMA" id="DKCECFT"/>
<dbReference type="Pfam" id="PF18372">
    <property type="entry name" value="I-EGF_1"/>
    <property type="match status" value="1"/>
</dbReference>
<dbReference type="GeneID" id="113394338"/>
<dbReference type="InterPro" id="IPR015812">
    <property type="entry name" value="Integrin_bsu"/>
</dbReference>
<feature type="signal peptide" evidence="13">
    <location>
        <begin position="1"/>
        <end position="19"/>
    </location>
</feature>
<feature type="chain" id="PRO_5034596229" evidence="13">
    <location>
        <begin position="20"/>
        <end position="435"/>
    </location>
</feature>